<dbReference type="EMBL" id="FNDB01000004">
    <property type="protein sequence ID" value="SDH11197.1"/>
    <property type="molecule type" value="Genomic_DNA"/>
</dbReference>
<name>A0A1G7ZRI4_9FLAO</name>
<dbReference type="Proteomes" id="UP000199274">
    <property type="component" value="Unassembled WGS sequence"/>
</dbReference>
<protein>
    <submittedName>
        <fullName evidence="1">Uncharacterized protein</fullName>
    </submittedName>
</protein>
<evidence type="ECO:0000313" key="1">
    <source>
        <dbReference type="EMBL" id="SDH11197.1"/>
    </source>
</evidence>
<evidence type="ECO:0000313" key="2">
    <source>
        <dbReference type="Proteomes" id="UP000199274"/>
    </source>
</evidence>
<accession>A0A1G7ZRI4</accession>
<sequence>MTLLLLNVYKPNKLNLNDLYGKKNASLFYSYCLYTGGKQKLNYINLKIEITTYNFTKNYDYGKICFISTIRS</sequence>
<organism evidence="1 2">
    <name type="scientific">Flavobacterium omnivorum</name>
    <dbReference type="NCBI Taxonomy" id="178355"/>
    <lineage>
        <taxon>Bacteria</taxon>
        <taxon>Pseudomonadati</taxon>
        <taxon>Bacteroidota</taxon>
        <taxon>Flavobacteriia</taxon>
        <taxon>Flavobacteriales</taxon>
        <taxon>Flavobacteriaceae</taxon>
        <taxon>Flavobacterium</taxon>
    </lineage>
</organism>
<reference evidence="2" key="1">
    <citation type="submission" date="2016-10" db="EMBL/GenBank/DDBJ databases">
        <authorList>
            <person name="Varghese N."/>
            <person name="Submissions S."/>
        </authorList>
    </citation>
    <scope>NUCLEOTIDE SEQUENCE [LARGE SCALE GENOMIC DNA]</scope>
    <source>
        <strain evidence="2">CGMCC 1.2747</strain>
    </source>
</reference>
<dbReference type="AlphaFoldDB" id="A0A1G7ZRI4"/>
<keyword evidence="2" id="KW-1185">Reference proteome</keyword>
<gene>
    <name evidence="1" type="ORF">SAMN04488062_104168</name>
</gene>
<proteinExistence type="predicted"/>